<dbReference type="Proteomes" id="UP001332243">
    <property type="component" value="Unassembled WGS sequence"/>
</dbReference>
<evidence type="ECO:0000313" key="1">
    <source>
        <dbReference type="EMBL" id="MEE6261261.1"/>
    </source>
</evidence>
<accession>A0ABU7RY51</accession>
<comment type="caution">
    <text evidence="1">The sequence shown here is derived from an EMBL/GenBank/DDBJ whole genome shotgun (WGS) entry which is preliminary data.</text>
</comment>
<dbReference type="RefSeq" id="WP_331216366.1">
    <property type="nucleotide sequence ID" value="NZ_JAZGQK010000019.1"/>
</dbReference>
<evidence type="ECO:0000313" key="2">
    <source>
        <dbReference type="Proteomes" id="UP001332243"/>
    </source>
</evidence>
<organism evidence="1 2">
    <name type="scientific">Plantactinospora sonchi</name>
    <dbReference type="NCBI Taxonomy" id="1544735"/>
    <lineage>
        <taxon>Bacteria</taxon>
        <taxon>Bacillati</taxon>
        <taxon>Actinomycetota</taxon>
        <taxon>Actinomycetes</taxon>
        <taxon>Micromonosporales</taxon>
        <taxon>Micromonosporaceae</taxon>
        <taxon>Plantactinospora</taxon>
    </lineage>
</organism>
<keyword evidence="2" id="KW-1185">Reference proteome</keyword>
<reference evidence="1 2" key="1">
    <citation type="submission" date="2024-01" db="EMBL/GenBank/DDBJ databases">
        <title>Genome insights into Plantactinospora sonchi sp. nov.</title>
        <authorList>
            <person name="Wang L."/>
        </authorList>
    </citation>
    <scope>NUCLEOTIDE SEQUENCE [LARGE SCALE GENOMIC DNA]</scope>
    <source>
        <strain evidence="1 2">NEAU-QY2</strain>
    </source>
</reference>
<evidence type="ECO:0008006" key="3">
    <source>
        <dbReference type="Google" id="ProtNLM"/>
    </source>
</evidence>
<name>A0ABU7RY51_9ACTN</name>
<protein>
    <recommendedName>
        <fullName evidence="3">SAV-6107-like HEPN domain-containing protein</fullName>
    </recommendedName>
</protein>
<proteinExistence type="predicted"/>
<gene>
    <name evidence="1" type="ORF">V1633_22520</name>
</gene>
<dbReference type="EMBL" id="JAZGQK010000019">
    <property type="protein sequence ID" value="MEE6261261.1"/>
    <property type="molecule type" value="Genomic_DNA"/>
</dbReference>
<sequence>MSMPETIDVQSTVQRYRELFALVRKRPLMYLVRADYSSAVAFVLGCHVAEEAVLTGFREWLVTRVGCGSNLTWWSLILRLTDPVGPKNARELDPESDGKAFEALFSLLDEFLALRAEPDGLQRIYRAYDDWIQLRHTHGCDATGAPSCSVVDAPRPTPGG</sequence>